<dbReference type="PANTHER" id="PTHR43711:SF1">
    <property type="entry name" value="HISTIDINE KINASE 1"/>
    <property type="match status" value="1"/>
</dbReference>
<evidence type="ECO:0000256" key="2">
    <source>
        <dbReference type="ARBA" id="ARBA00012438"/>
    </source>
</evidence>
<evidence type="ECO:0000256" key="6">
    <source>
        <dbReference type="ARBA" id="ARBA00023012"/>
    </source>
</evidence>
<dbReference type="InterPro" id="IPR011990">
    <property type="entry name" value="TPR-like_helical_dom_sf"/>
</dbReference>
<keyword evidence="3" id="KW-0597">Phosphoprotein</keyword>
<evidence type="ECO:0000256" key="1">
    <source>
        <dbReference type="ARBA" id="ARBA00000085"/>
    </source>
</evidence>
<evidence type="ECO:0000256" key="7">
    <source>
        <dbReference type="PROSITE-ProRule" id="PRU00339"/>
    </source>
</evidence>
<keyword evidence="7" id="KW-0802">TPR repeat</keyword>
<feature type="signal peptide" evidence="10">
    <location>
        <begin position="1"/>
        <end position="26"/>
    </location>
</feature>
<evidence type="ECO:0000256" key="4">
    <source>
        <dbReference type="ARBA" id="ARBA00022679"/>
    </source>
</evidence>
<keyword evidence="13" id="KW-1185">Reference proteome</keyword>
<dbReference type="InterPro" id="IPR019734">
    <property type="entry name" value="TPR_rpt"/>
</dbReference>
<evidence type="ECO:0000313" key="13">
    <source>
        <dbReference type="Proteomes" id="UP001501153"/>
    </source>
</evidence>
<dbReference type="InterPro" id="IPR003594">
    <property type="entry name" value="HATPase_dom"/>
</dbReference>
<dbReference type="InterPro" id="IPR005467">
    <property type="entry name" value="His_kinase_dom"/>
</dbReference>
<dbReference type="InterPro" id="IPR050736">
    <property type="entry name" value="Sensor_HK_Regulatory"/>
</dbReference>
<dbReference type="Gene3D" id="1.10.287.130">
    <property type="match status" value="1"/>
</dbReference>
<dbReference type="InterPro" id="IPR004358">
    <property type="entry name" value="Sig_transdc_His_kin-like_C"/>
</dbReference>
<dbReference type="SUPFAM" id="SSF48452">
    <property type="entry name" value="TPR-like"/>
    <property type="match status" value="2"/>
</dbReference>
<dbReference type="InterPro" id="IPR036890">
    <property type="entry name" value="HATPase_C_sf"/>
</dbReference>
<comment type="catalytic activity">
    <reaction evidence="1">
        <text>ATP + protein L-histidine = ADP + protein N-phospho-L-histidine.</text>
        <dbReference type="EC" id="2.7.13.3"/>
    </reaction>
</comment>
<evidence type="ECO:0000256" key="3">
    <source>
        <dbReference type="ARBA" id="ARBA00022553"/>
    </source>
</evidence>
<evidence type="ECO:0000256" key="9">
    <source>
        <dbReference type="SAM" id="Phobius"/>
    </source>
</evidence>
<keyword evidence="8" id="KW-0175">Coiled coil</keyword>
<dbReference type="PANTHER" id="PTHR43711">
    <property type="entry name" value="TWO-COMPONENT HISTIDINE KINASE"/>
    <property type="match status" value="1"/>
</dbReference>
<accession>A0ABP8I7S3</accession>
<dbReference type="CDD" id="cd00082">
    <property type="entry name" value="HisKA"/>
    <property type="match status" value="1"/>
</dbReference>
<dbReference type="EC" id="2.7.13.3" evidence="2"/>
<dbReference type="Proteomes" id="UP001501153">
    <property type="component" value="Unassembled WGS sequence"/>
</dbReference>
<feature type="chain" id="PRO_5046415096" description="histidine kinase" evidence="10">
    <location>
        <begin position="27"/>
        <end position="653"/>
    </location>
</feature>
<dbReference type="PROSITE" id="PS50109">
    <property type="entry name" value="HIS_KIN"/>
    <property type="match status" value="1"/>
</dbReference>
<keyword evidence="4" id="KW-0808">Transferase</keyword>
<dbReference type="InterPro" id="IPR036097">
    <property type="entry name" value="HisK_dim/P_sf"/>
</dbReference>
<comment type="caution">
    <text evidence="12">The sequence shown here is derived from an EMBL/GenBank/DDBJ whole genome shotgun (WGS) entry which is preliminary data.</text>
</comment>
<dbReference type="Gene3D" id="1.25.40.10">
    <property type="entry name" value="Tetratricopeptide repeat domain"/>
    <property type="match status" value="2"/>
</dbReference>
<organism evidence="12 13">
    <name type="scientific">Hymenobacter saemangeumensis</name>
    <dbReference type="NCBI Taxonomy" id="1084522"/>
    <lineage>
        <taxon>Bacteria</taxon>
        <taxon>Pseudomonadati</taxon>
        <taxon>Bacteroidota</taxon>
        <taxon>Cytophagia</taxon>
        <taxon>Cytophagales</taxon>
        <taxon>Hymenobacteraceae</taxon>
        <taxon>Hymenobacter</taxon>
    </lineage>
</organism>
<dbReference type="SMART" id="SM00028">
    <property type="entry name" value="TPR"/>
    <property type="match status" value="5"/>
</dbReference>
<feature type="repeat" description="TPR" evidence="7">
    <location>
        <begin position="206"/>
        <end position="239"/>
    </location>
</feature>
<gene>
    <name evidence="12" type="ORF">GCM10023185_13560</name>
</gene>
<dbReference type="InterPro" id="IPR003661">
    <property type="entry name" value="HisK_dim/P_dom"/>
</dbReference>
<dbReference type="Gene3D" id="3.30.565.10">
    <property type="entry name" value="Histidine kinase-like ATPase, C-terminal domain"/>
    <property type="match status" value="1"/>
</dbReference>
<feature type="transmembrane region" description="Helical" evidence="9">
    <location>
        <begin position="367"/>
        <end position="387"/>
    </location>
</feature>
<dbReference type="SUPFAM" id="SSF47384">
    <property type="entry name" value="Homodimeric domain of signal transducing histidine kinase"/>
    <property type="match status" value="1"/>
</dbReference>
<keyword evidence="9" id="KW-1133">Transmembrane helix</keyword>
<dbReference type="SUPFAM" id="SSF55874">
    <property type="entry name" value="ATPase domain of HSP90 chaperone/DNA topoisomerase II/histidine kinase"/>
    <property type="match status" value="1"/>
</dbReference>
<dbReference type="InterPro" id="IPR041617">
    <property type="entry name" value="TPR_MalT"/>
</dbReference>
<evidence type="ECO:0000313" key="12">
    <source>
        <dbReference type="EMBL" id="GAA4353172.1"/>
    </source>
</evidence>
<keyword evidence="10" id="KW-0732">Signal</keyword>
<dbReference type="RefSeq" id="WP_345235075.1">
    <property type="nucleotide sequence ID" value="NZ_BAABGZ010000013.1"/>
</dbReference>
<dbReference type="Pfam" id="PF17874">
    <property type="entry name" value="TPR_MalT"/>
    <property type="match status" value="1"/>
</dbReference>
<evidence type="ECO:0000256" key="10">
    <source>
        <dbReference type="SAM" id="SignalP"/>
    </source>
</evidence>
<evidence type="ECO:0000256" key="5">
    <source>
        <dbReference type="ARBA" id="ARBA00022777"/>
    </source>
</evidence>
<feature type="domain" description="Histidine kinase" evidence="11">
    <location>
        <begin position="423"/>
        <end position="641"/>
    </location>
</feature>
<dbReference type="EMBL" id="BAABGZ010000013">
    <property type="protein sequence ID" value="GAA4353172.1"/>
    <property type="molecule type" value="Genomic_DNA"/>
</dbReference>
<dbReference type="SMART" id="SM00387">
    <property type="entry name" value="HATPase_c"/>
    <property type="match status" value="1"/>
</dbReference>
<keyword evidence="9" id="KW-0472">Membrane</keyword>
<feature type="coiled-coil region" evidence="8">
    <location>
        <begin position="389"/>
        <end position="416"/>
    </location>
</feature>
<protein>
    <recommendedName>
        <fullName evidence="2">histidine kinase</fullName>
        <ecNumber evidence="2">2.7.13.3</ecNumber>
    </recommendedName>
</protein>
<evidence type="ECO:0000259" key="11">
    <source>
        <dbReference type="PROSITE" id="PS50109"/>
    </source>
</evidence>
<sequence>MPSFRFFRVLLLLPLWAAALSGRAQSAEADSLRRLLATAPPDTSRVLLLDELCWQLNRTDLPAALRYGREGLTLARRLGFHRGEAVCLNDLGTAALYAGDLPGAARYYQRGVAPARGHHRLLSFLYTGLGNVAAQQQDFPRAARYHRAALAELARVRPAPAPPDLALIYTNLADLYRRWNRPDSAQLRQRQALAVYRQAGYLPGQAMSLVNLGSVHQQQGRLDSAQLYFRQALRLDEQLGDLYGQARDLINLFAPLYDQGRYAEAAGAARRALALARRAEVPRLEAQALGNLAEAEAALGRHAQAYALQRRYQFLQDTLLSEEKNQALSQLQVRFDVDRQQQHIRELTQQSRLQQLQAAQQQARTRLFGALAGGLGLALAVFGIFYWQLRRSRRRLAESEAAARSAAEEARAANRTKDQLLAVIGHDLRGPVGSFQDVGELLRHYLQAGELQEVAGLGRELDQASQQLGALLDNLLQWAQSQTGALLVRPEPLPLHQAAEQALQLYRPAAAAKKLTLTNTVPAGLEVQADSNLLQTVLRNLLGNAIKFTPEGGTVSITTGLQAGQVSVAVADTGVGMTPEQQARLFAFDRRRSTRGTAGEGGTGLGLLVSQEFVQRLGGALRAQSAVGQGTTFSFELPAVNLTPSPSPAERGY</sequence>
<reference evidence="13" key="1">
    <citation type="journal article" date="2019" name="Int. J. Syst. Evol. Microbiol.">
        <title>The Global Catalogue of Microorganisms (GCM) 10K type strain sequencing project: providing services to taxonomists for standard genome sequencing and annotation.</title>
        <authorList>
            <consortium name="The Broad Institute Genomics Platform"/>
            <consortium name="The Broad Institute Genome Sequencing Center for Infectious Disease"/>
            <person name="Wu L."/>
            <person name="Ma J."/>
        </authorList>
    </citation>
    <scope>NUCLEOTIDE SEQUENCE [LARGE SCALE GENOMIC DNA]</scope>
    <source>
        <strain evidence="13">JCM 17923</strain>
    </source>
</reference>
<keyword evidence="5" id="KW-0418">Kinase</keyword>
<dbReference type="PRINTS" id="PR00344">
    <property type="entry name" value="BCTRLSENSOR"/>
</dbReference>
<proteinExistence type="predicted"/>
<name>A0ABP8I7S3_9BACT</name>
<dbReference type="Pfam" id="PF02518">
    <property type="entry name" value="HATPase_c"/>
    <property type="match status" value="1"/>
</dbReference>
<keyword evidence="6" id="KW-0902">Two-component regulatory system</keyword>
<keyword evidence="9" id="KW-0812">Transmembrane</keyword>
<evidence type="ECO:0000256" key="8">
    <source>
        <dbReference type="SAM" id="Coils"/>
    </source>
</evidence>
<dbReference type="PROSITE" id="PS50005">
    <property type="entry name" value="TPR"/>
    <property type="match status" value="1"/>
</dbReference>